<proteinExistence type="predicted"/>
<feature type="transmembrane region" description="Helical" evidence="6">
    <location>
        <begin position="373"/>
        <end position="392"/>
    </location>
</feature>
<dbReference type="EMBL" id="JAEKLZ010000134">
    <property type="protein sequence ID" value="MBW8724724.1"/>
    <property type="molecule type" value="Genomic_DNA"/>
</dbReference>
<dbReference type="Gene3D" id="1.20.1250.20">
    <property type="entry name" value="MFS general substrate transporter like domains"/>
    <property type="match status" value="2"/>
</dbReference>
<evidence type="ECO:0000256" key="1">
    <source>
        <dbReference type="ARBA" id="ARBA00004127"/>
    </source>
</evidence>
<feature type="transmembrane region" description="Helical" evidence="6">
    <location>
        <begin position="286"/>
        <end position="306"/>
    </location>
</feature>
<dbReference type="PANTHER" id="PTHR23519:SF1">
    <property type="entry name" value="AUTOPHAGY-RELATED PROTEIN 22"/>
    <property type="match status" value="1"/>
</dbReference>
<dbReference type="PROSITE" id="PS50850">
    <property type="entry name" value="MFS"/>
    <property type="match status" value="1"/>
</dbReference>
<feature type="transmembrane region" description="Helical" evidence="6">
    <location>
        <begin position="156"/>
        <end position="184"/>
    </location>
</feature>
<evidence type="ECO:0000259" key="7">
    <source>
        <dbReference type="PROSITE" id="PS50850"/>
    </source>
</evidence>
<evidence type="ECO:0000256" key="3">
    <source>
        <dbReference type="ARBA" id="ARBA00022692"/>
    </source>
</evidence>
<protein>
    <submittedName>
        <fullName evidence="8">MFS transporter</fullName>
    </submittedName>
</protein>
<keyword evidence="4 6" id="KW-1133">Transmembrane helix</keyword>
<evidence type="ECO:0000256" key="6">
    <source>
        <dbReference type="SAM" id="Phobius"/>
    </source>
</evidence>
<evidence type="ECO:0000313" key="8">
    <source>
        <dbReference type="EMBL" id="MBW8724724.1"/>
    </source>
</evidence>
<feature type="transmembrane region" description="Helical" evidence="6">
    <location>
        <begin position="404"/>
        <end position="423"/>
    </location>
</feature>
<feature type="transmembrane region" description="Helical" evidence="6">
    <location>
        <begin position="114"/>
        <end position="135"/>
    </location>
</feature>
<name>A0A952FLB2_9PROT</name>
<dbReference type="GO" id="GO:0022857">
    <property type="term" value="F:transmembrane transporter activity"/>
    <property type="evidence" value="ECO:0007669"/>
    <property type="project" value="InterPro"/>
</dbReference>
<keyword evidence="3 6" id="KW-0812">Transmembrane</keyword>
<organism evidence="8 9">
    <name type="scientific">Inquilinus limosus</name>
    <dbReference type="NCBI Taxonomy" id="171674"/>
    <lineage>
        <taxon>Bacteria</taxon>
        <taxon>Pseudomonadati</taxon>
        <taxon>Pseudomonadota</taxon>
        <taxon>Alphaproteobacteria</taxon>
        <taxon>Rhodospirillales</taxon>
        <taxon>Rhodospirillaceae</taxon>
        <taxon>Inquilinus</taxon>
    </lineage>
</organism>
<dbReference type="InterPro" id="IPR050495">
    <property type="entry name" value="ATG22/LtaA_families"/>
</dbReference>
<evidence type="ECO:0000256" key="4">
    <source>
        <dbReference type="ARBA" id="ARBA00022989"/>
    </source>
</evidence>
<dbReference type="GO" id="GO:0012505">
    <property type="term" value="C:endomembrane system"/>
    <property type="evidence" value="ECO:0007669"/>
    <property type="project" value="UniProtKB-SubCell"/>
</dbReference>
<feature type="transmembrane region" description="Helical" evidence="6">
    <location>
        <begin position="315"/>
        <end position="332"/>
    </location>
</feature>
<feature type="transmembrane region" description="Helical" evidence="6">
    <location>
        <begin position="262"/>
        <end position="280"/>
    </location>
</feature>
<evidence type="ECO:0000256" key="2">
    <source>
        <dbReference type="ARBA" id="ARBA00022448"/>
    </source>
</evidence>
<keyword evidence="5 6" id="KW-0472">Membrane</keyword>
<feature type="transmembrane region" description="Helical" evidence="6">
    <location>
        <begin position="196"/>
        <end position="216"/>
    </location>
</feature>
<comment type="caution">
    <text evidence="8">The sequence shown here is derived from an EMBL/GenBank/DDBJ whole genome shotgun (WGS) entry which is preliminary data.</text>
</comment>
<feature type="transmembrane region" description="Helical" evidence="6">
    <location>
        <begin position="88"/>
        <end position="108"/>
    </location>
</feature>
<reference evidence="8" key="1">
    <citation type="submission" date="2020-06" db="EMBL/GenBank/DDBJ databases">
        <title>Stable isotope informed genome-resolved metagenomics uncovers potential trophic interactions in rhizosphere soil.</title>
        <authorList>
            <person name="Starr E.P."/>
            <person name="Shi S."/>
            <person name="Blazewicz S.J."/>
            <person name="Koch B.J."/>
            <person name="Probst A.J."/>
            <person name="Hungate B.A."/>
            <person name="Pett-Ridge J."/>
            <person name="Firestone M.K."/>
            <person name="Banfield J.F."/>
        </authorList>
    </citation>
    <scope>NUCLEOTIDE SEQUENCE</scope>
    <source>
        <strain evidence="8">YM_69_17</strain>
    </source>
</reference>
<sequence length="429" mass="44042">MTAAAAIVPRTNPRAAIFGWCLYDWAMSAFNTVIGTFVFSVYFTKGIVGDPEQGAALWGIVIGVAGGAIVLLSPVLGAVADHGGRRKVWLAACVAVAAVPTALLWFMAPDPSSIVPTMLLVGLATVAFELSYVFYNALLIDVAPPGMLGRVSGWGWGLGYFGGLVCLVIALFGLIGFGGAAPLLPLPAVDSAGPRATGPLVALWWVVFALPLLLLVRERPGGAAIGTAIRRGLADLWRTLKSLPGQGNLVRFLVGSAVYREGFNLLFAFGGIYAAGTLGLDFGQLVLFAIGLNVTSGIGAILAAWADDALGSKPTILVSIAALILIGIPIILVTDPVWFIGLALALGLFLGPAQAASRTLMGRLAPVGGEGEAFGLYGLTGRATGFLGPWLFAAATAAFASQRAGMATVIALFALGGLVVATVREPARG</sequence>
<dbReference type="PANTHER" id="PTHR23519">
    <property type="entry name" value="AUTOPHAGY-RELATED PROTEIN 22"/>
    <property type="match status" value="1"/>
</dbReference>
<evidence type="ECO:0000256" key="5">
    <source>
        <dbReference type="ARBA" id="ARBA00023136"/>
    </source>
</evidence>
<keyword evidence="2" id="KW-0813">Transport</keyword>
<dbReference type="Pfam" id="PF11700">
    <property type="entry name" value="ATG22"/>
    <property type="match status" value="2"/>
</dbReference>
<gene>
    <name evidence="8" type="ORF">JF625_06145</name>
</gene>
<dbReference type="InterPro" id="IPR036259">
    <property type="entry name" value="MFS_trans_sf"/>
</dbReference>
<dbReference type="InterPro" id="IPR024671">
    <property type="entry name" value="Atg22-like"/>
</dbReference>
<feature type="transmembrane region" description="Helical" evidence="6">
    <location>
        <begin position="55"/>
        <end position="76"/>
    </location>
</feature>
<dbReference type="InterPro" id="IPR020846">
    <property type="entry name" value="MFS_dom"/>
</dbReference>
<dbReference type="Proteomes" id="UP000700706">
    <property type="component" value="Unassembled WGS sequence"/>
</dbReference>
<feature type="transmembrane region" description="Helical" evidence="6">
    <location>
        <begin position="20"/>
        <end position="43"/>
    </location>
</feature>
<dbReference type="AlphaFoldDB" id="A0A952FLB2"/>
<feature type="transmembrane region" description="Helical" evidence="6">
    <location>
        <begin position="338"/>
        <end position="361"/>
    </location>
</feature>
<accession>A0A952FLB2</accession>
<dbReference type="SUPFAM" id="SSF103473">
    <property type="entry name" value="MFS general substrate transporter"/>
    <property type="match status" value="1"/>
</dbReference>
<comment type="subcellular location">
    <subcellularLocation>
        <location evidence="1">Endomembrane system</location>
        <topology evidence="1">Multi-pass membrane protein</topology>
    </subcellularLocation>
</comment>
<evidence type="ECO:0000313" key="9">
    <source>
        <dbReference type="Proteomes" id="UP000700706"/>
    </source>
</evidence>
<feature type="domain" description="Major facilitator superfamily (MFS) profile" evidence="7">
    <location>
        <begin position="1"/>
        <end position="428"/>
    </location>
</feature>